<accession>A0A6J8DCZ5</accession>
<evidence type="ECO:0000313" key="2">
    <source>
        <dbReference type="EMBL" id="CAC5406538.1"/>
    </source>
</evidence>
<proteinExistence type="predicted"/>
<feature type="domain" description="Mutator-like transposase" evidence="1">
    <location>
        <begin position="90"/>
        <end position="182"/>
    </location>
</feature>
<evidence type="ECO:0000313" key="3">
    <source>
        <dbReference type="Proteomes" id="UP000507470"/>
    </source>
</evidence>
<evidence type="ECO:0000259" key="1">
    <source>
        <dbReference type="Pfam" id="PF20700"/>
    </source>
</evidence>
<protein>
    <recommendedName>
        <fullName evidence="1">Mutator-like transposase domain-containing protein</fullName>
    </recommendedName>
</protein>
<keyword evidence="3" id="KW-1185">Reference proteome</keyword>
<reference evidence="2 3" key="1">
    <citation type="submission" date="2020-06" db="EMBL/GenBank/DDBJ databases">
        <authorList>
            <person name="Li R."/>
            <person name="Bekaert M."/>
        </authorList>
    </citation>
    <scope>NUCLEOTIDE SEQUENCE [LARGE SCALE GENOMIC DNA]</scope>
    <source>
        <strain evidence="3">wild</strain>
    </source>
</reference>
<gene>
    <name evidence="2" type="ORF">MCOR_40108</name>
</gene>
<organism evidence="2 3">
    <name type="scientific">Mytilus coruscus</name>
    <name type="common">Sea mussel</name>
    <dbReference type="NCBI Taxonomy" id="42192"/>
    <lineage>
        <taxon>Eukaryota</taxon>
        <taxon>Metazoa</taxon>
        <taxon>Spiralia</taxon>
        <taxon>Lophotrochozoa</taxon>
        <taxon>Mollusca</taxon>
        <taxon>Bivalvia</taxon>
        <taxon>Autobranchia</taxon>
        <taxon>Pteriomorphia</taxon>
        <taxon>Mytilida</taxon>
        <taxon>Mytiloidea</taxon>
        <taxon>Mytilidae</taxon>
        <taxon>Mytilinae</taxon>
        <taxon>Mytilus</taxon>
    </lineage>
</organism>
<dbReference type="OrthoDB" id="10571519at2759"/>
<dbReference type="Proteomes" id="UP000507470">
    <property type="component" value="Unassembled WGS sequence"/>
</dbReference>
<dbReference type="Pfam" id="PF20700">
    <property type="entry name" value="Mutator"/>
    <property type="match status" value="1"/>
</dbReference>
<dbReference type="AlphaFoldDB" id="A0A6J8DCZ5"/>
<name>A0A6J8DCZ5_MYTCO</name>
<sequence length="187" mass="21610">MVFQKGNTHKFKDGNVPYNKKRKAVKQNKSDSYTSKYIRLTKEKHNLVVNDPYANPQEKSKRACRAARLLRPMTEEVLLPNQSGKMLKGQKMEEMWNAAFKEHQLSNPQCGGVLLCDLENEEKRGFGTRQQLICTKCDYKSKRYTLYEELETRKPGRKASKLDTAIHVGLSQTPIAYTGIQKNLLKW</sequence>
<dbReference type="InterPro" id="IPR049012">
    <property type="entry name" value="Mutator_transp_dom"/>
</dbReference>
<dbReference type="EMBL" id="CACVKT020007253">
    <property type="protein sequence ID" value="CAC5406538.1"/>
    <property type="molecule type" value="Genomic_DNA"/>
</dbReference>